<dbReference type="GO" id="GO:0004558">
    <property type="term" value="F:alpha-1,4-glucosidase activity"/>
    <property type="evidence" value="ECO:0007669"/>
    <property type="project" value="UniProtKB-EC"/>
</dbReference>
<dbReference type="EC" id="3.2.1.20" evidence="2"/>
<dbReference type="PANTHER" id="PTHR10357:SF179">
    <property type="entry name" value="NEUTRAL AND BASIC AMINO ACID TRANSPORT PROTEIN RBAT"/>
    <property type="match status" value="1"/>
</dbReference>
<dbReference type="GO" id="GO:0005975">
    <property type="term" value="P:carbohydrate metabolic process"/>
    <property type="evidence" value="ECO:0007669"/>
    <property type="project" value="InterPro"/>
</dbReference>
<comment type="catalytic activity">
    <reaction evidence="1">
        <text>Hydrolysis of terminal, non-reducing (1-&gt;4)-linked alpha-D-glucose residues with release of alpha-D-glucose.</text>
        <dbReference type="EC" id="3.2.1.20"/>
    </reaction>
</comment>
<proteinExistence type="predicted"/>
<keyword evidence="4" id="KW-1133">Transmembrane helix</keyword>
<feature type="transmembrane region" description="Helical" evidence="4">
    <location>
        <begin position="184"/>
        <end position="209"/>
    </location>
</feature>
<evidence type="ECO:0000256" key="2">
    <source>
        <dbReference type="ARBA" id="ARBA00012741"/>
    </source>
</evidence>
<reference evidence="6" key="1">
    <citation type="submission" date="2020-07" db="EMBL/GenBank/DDBJ databases">
        <title>Multicomponent nature underlies the extraordinary mechanical properties of spider dragline silk.</title>
        <authorList>
            <person name="Kono N."/>
            <person name="Nakamura H."/>
            <person name="Mori M."/>
            <person name="Yoshida Y."/>
            <person name="Ohtoshi R."/>
            <person name="Malay A.D."/>
            <person name="Moran D.A.P."/>
            <person name="Tomita M."/>
            <person name="Numata K."/>
            <person name="Arakawa K."/>
        </authorList>
    </citation>
    <scope>NUCLEOTIDE SEQUENCE</scope>
</reference>
<feature type="region of interest" description="Disordered" evidence="3">
    <location>
        <begin position="67"/>
        <end position="121"/>
    </location>
</feature>
<feature type="domain" description="Glycosyl hydrolase family 13 catalytic" evidence="5">
    <location>
        <begin position="227"/>
        <end position="415"/>
    </location>
</feature>
<evidence type="ECO:0000313" key="6">
    <source>
        <dbReference type="EMBL" id="GFQ85570.1"/>
    </source>
</evidence>
<dbReference type="Proteomes" id="UP000887116">
    <property type="component" value="Unassembled WGS sequence"/>
</dbReference>
<evidence type="ECO:0000256" key="4">
    <source>
        <dbReference type="SAM" id="Phobius"/>
    </source>
</evidence>
<feature type="compositionally biased region" description="Polar residues" evidence="3">
    <location>
        <begin position="111"/>
        <end position="121"/>
    </location>
</feature>
<accession>A0A8X6FNI7</accession>
<dbReference type="OrthoDB" id="1740265at2759"/>
<keyword evidence="4" id="KW-0812">Transmembrane</keyword>
<feature type="region of interest" description="Disordered" evidence="3">
    <location>
        <begin position="136"/>
        <end position="167"/>
    </location>
</feature>
<name>A0A8X6FNI7_TRICU</name>
<keyword evidence="4" id="KW-0472">Membrane</keyword>
<evidence type="ECO:0000313" key="7">
    <source>
        <dbReference type="Proteomes" id="UP000887116"/>
    </source>
</evidence>
<dbReference type="Pfam" id="PF00128">
    <property type="entry name" value="Alpha-amylase"/>
    <property type="match status" value="1"/>
</dbReference>
<dbReference type="AlphaFoldDB" id="A0A8X6FNI7"/>
<gene>
    <name evidence="6" type="primary">malL</name>
    <name evidence="6" type="ORF">TNCT_686671</name>
</gene>
<evidence type="ECO:0000259" key="5">
    <source>
        <dbReference type="SMART" id="SM00642"/>
    </source>
</evidence>
<dbReference type="Gene3D" id="3.90.400.10">
    <property type="entry name" value="Oligo-1,6-glucosidase, Domain 2"/>
    <property type="match status" value="1"/>
</dbReference>
<evidence type="ECO:0000256" key="3">
    <source>
        <dbReference type="SAM" id="MobiDB-lite"/>
    </source>
</evidence>
<dbReference type="SUPFAM" id="SSF51445">
    <property type="entry name" value="(Trans)glycosidases"/>
    <property type="match status" value="1"/>
</dbReference>
<dbReference type="EMBL" id="BMAO01003078">
    <property type="protein sequence ID" value="GFQ85570.1"/>
    <property type="molecule type" value="Genomic_DNA"/>
</dbReference>
<dbReference type="Gene3D" id="3.20.20.80">
    <property type="entry name" value="Glycosidases"/>
    <property type="match status" value="1"/>
</dbReference>
<sequence length="417" mass="47308">MTALNNIVHDASYHKIKSEVLIELPDPKPISDNCTIIMNGHHNYGMSEEKESCVLEEIEEEVQPFLNHISPNHHKSTKNSKTDSSPNAFPLKEPFAASSADEDSDVGVEPESSTHLLQDQEQIDLSPNCLRNKAKLPTFKSSPSKKQTNHDPHSHIQHRPLGAPQDTTQDPYIHVKRYWPFSSLACLLFSLSLVLLISACLVAGLYFALSRNCPPTNQWWQGAVIYEIFPASFQDTDGDGFGDMKGLIERLDYIQNLSVDIVRLNSIFSALDYPLEYEHVIDFANIDPHLGRLEDFQEMIRELHDRGMHVILDMNPTVTSDQHSWAAHWLLHIPGPYQHFYINVTEEEVVRSLRRVLQDPRHWEAFHKDSLLWITKSSLEFMETVLLPRKDQVKGFQGSGPSAGCAGVVKLLLFSTL</sequence>
<dbReference type="InterPro" id="IPR017853">
    <property type="entry name" value="GH"/>
</dbReference>
<dbReference type="SMART" id="SM00642">
    <property type="entry name" value="Aamy"/>
    <property type="match status" value="1"/>
</dbReference>
<comment type="caution">
    <text evidence="6">The sequence shown here is derived from an EMBL/GenBank/DDBJ whole genome shotgun (WGS) entry which is preliminary data.</text>
</comment>
<dbReference type="InterPro" id="IPR006047">
    <property type="entry name" value="GH13_cat_dom"/>
</dbReference>
<organism evidence="6 7">
    <name type="scientific">Trichonephila clavata</name>
    <name type="common">Joro spider</name>
    <name type="synonym">Nephila clavata</name>
    <dbReference type="NCBI Taxonomy" id="2740835"/>
    <lineage>
        <taxon>Eukaryota</taxon>
        <taxon>Metazoa</taxon>
        <taxon>Ecdysozoa</taxon>
        <taxon>Arthropoda</taxon>
        <taxon>Chelicerata</taxon>
        <taxon>Arachnida</taxon>
        <taxon>Araneae</taxon>
        <taxon>Araneomorphae</taxon>
        <taxon>Entelegynae</taxon>
        <taxon>Araneoidea</taxon>
        <taxon>Nephilidae</taxon>
        <taxon>Trichonephila</taxon>
    </lineage>
</organism>
<dbReference type="PANTHER" id="PTHR10357">
    <property type="entry name" value="ALPHA-AMYLASE FAMILY MEMBER"/>
    <property type="match status" value="1"/>
</dbReference>
<evidence type="ECO:0000256" key="1">
    <source>
        <dbReference type="ARBA" id="ARBA00001657"/>
    </source>
</evidence>
<keyword evidence="7" id="KW-1185">Reference proteome</keyword>
<dbReference type="InterPro" id="IPR045857">
    <property type="entry name" value="O16G_dom_2"/>
</dbReference>
<protein>
    <recommendedName>
        <fullName evidence="2">alpha-glucosidase</fullName>
        <ecNumber evidence="2">3.2.1.20</ecNumber>
    </recommendedName>
</protein>